<evidence type="ECO:0000256" key="2">
    <source>
        <dbReference type="SAM" id="MobiDB-lite"/>
    </source>
</evidence>
<comment type="caution">
    <text evidence="3">The sequence shown here is derived from an EMBL/GenBank/DDBJ whole genome shotgun (WGS) entry which is preliminary data.</text>
</comment>
<dbReference type="GO" id="GO:0005739">
    <property type="term" value="C:mitochondrion"/>
    <property type="evidence" value="ECO:0007669"/>
    <property type="project" value="TreeGrafter"/>
</dbReference>
<dbReference type="EMBL" id="MDYO01000002">
    <property type="protein sequence ID" value="OQE02458.1"/>
    <property type="molecule type" value="Genomic_DNA"/>
</dbReference>
<keyword evidence="4" id="KW-1185">Reference proteome</keyword>
<feature type="compositionally biased region" description="Polar residues" evidence="2">
    <location>
        <begin position="116"/>
        <end position="130"/>
    </location>
</feature>
<gene>
    <name evidence="3" type="ORF">PENSOL_c002G10232</name>
</gene>
<dbReference type="InterPro" id="IPR051114">
    <property type="entry name" value="Mito_RNA_Proc_CCM1"/>
</dbReference>
<accession>A0A1V6RLQ6</accession>
<feature type="repeat" description="PPR" evidence="1">
    <location>
        <begin position="663"/>
        <end position="697"/>
    </location>
</feature>
<feature type="region of interest" description="Disordered" evidence="2">
    <location>
        <begin position="94"/>
        <end position="154"/>
    </location>
</feature>
<dbReference type="GO" id="GO:0007005">
    <property type="term" value="P:mitochondrion organization"/>
    <property type="evidence" value="ECO:0007669"/>
    <property type="project" value="TreeGrafter"/>
</dbReference>
<name>A0A1V6RLQ6_9EURO</name>
<dbReference type="PANTHER" id="PTHR47934:SF6">
    <property type="entry name" value="MITOCHONDRIAL GROUP I INTRON SPLICING FACTOR CCM1-RELATED"/>
    <property type="match status" value="1"/>
</dbReference>
<feature type="region of interest" description="Disordered" evidence="2">
    <location>
        <begin position="1118"/>
        <end position="1147"/>
    </location>
</feature>
<feature type="repeat" description="PPR" evidence="1">
    <location>
        <begin position="522"/>
        <end position="556"/>
    </location>
</feature>
<reference evidence="4" key="1">
    <citation type="journal article" date="2017" name="Nat. Microbiol.">
        <title>Global analysis of biosynthetic gene clusters reveals vast potential of secondary metabolite production in Penicillium species.</title>
        <authorList>
            <person name="Nielsen J.C."/>
            <person name="Grijseels S."/>
            <person name="Prigent S."/>
            <person name="Ji B."/>
            <person name="Dainat J."/>
            <person name="Nielsen K.F."/>
            <person name="Frisvad J.C."/>
            <person name="Workman M."/>
            <person name="Nielsen J."/>
        </authorList>
    </citation>
    <scope>NUCLEOTIDE SEQUENCE [LARGE SCALE GENOMIC DNA]</scope>
    <source>
        <strain evidence="4">IBT 29525</strain>
    </source>
</reference>
<feature type="compositionally biased region" description="Polar residues" evidence="2">
    <location>
        <begin position="94"/>
        <end position="103"/>
    </location>
</feature>
<dbReference type="PANTHER" id="PTHR47934">
    <property type="entry name" value="PENTATRICOPEPTIDE REPEAT-CONTAINING PROTEIN PET309, MITOCHONDRIAL"/>
    <property type="match status" value="1"/>
</dbReference>
<dbReference type="Gene3D" id="1.25.40.10">
    <property type="entry name" value="Tetratricopeptide repeat domain"/>
    <property type="match status" value="2"/>
</dbReference>
<dbReference type="Pfam" id="PF13041">
    <property type="entry name" value="PPR_2"/>
    <property type="match status" value="1"/>
</dbReference>
<evidence type="ECO:0008006" key="5">
    <source>
        <dbReference type="Google" id="ProtNLM"/>
    </source>
</evidence>
<evidence type="ECO:0000313" key="3">
    <source>
        <dbReference type="EMBL" id="OQE02458.1"/>
    </source>
</evidence>
<proteinExistence type="predicted"/>
<dbReference type="InterPro" id="IPR002885">
    <property type="entry name" value="PPR_rpt"/>
</dbReference>
<protein>
    <recommendedName>
        <fullName evidence="5">Pentacotripeptide-repeat region of PRORP domain-containing protein</fullName>
    </recommendedName>
</protein>
<dbReference type="InterPro" id="IPR011990">
    <property type="entry name" value="TPR-like_helical_dom_sf"/>
</dbReference>
<dbReference type="Proteomes" id="UP000191612">
    <property type="component" value="Unassembled WGS sequence"/>
</dbReference>
<dbReference type="Pfam" id="PF13812">
    <property type="entry name" value="PPR_3"/>
    <property type="match status" value="1"/>
</dbReference>
<evidence type="ECO:0000256" key="1">
    <source>
        <dbReference type="PROSITE-ProRule" id="PRU00708"/>
    </source>
</evidence>
<dbReference type="PROSITE" id="PS51375">
    <property type="entry name" value="PPR"/>
    <property type="match status" value="3"/>
</dbReference>
<dbReference type="GO" id="GO:0006396">
    <property type="term" value="P:RNA processing"/>
    <property type="evidence" value="ECO:0007669"/>
    <property type="project" value="TreeGrafter"/>
</dbReference>
<feature type="region of interest" description="Disordered" evidence="2">
    <location>
        <begin position="897"/>
        <end position="918"/>
    </location>
</feature>
<feature type="repeat" description="PPR" evidence="1">
    <location>
        <begin position="557"/>
        <end position="591"/>
    </location>
</feature>
<dbReference type="GO" id="GO:0003729">
    <property type="term" value="F:mRNA binding"/>
    <property type="evidence" value="ECO:0007669"/>
    <property type="project" value="TreeGrafter"/>
</dbReference>
<sequence>MLERATGCLENAGRRFLQDSNGVIRKRNCLPSHFWTHNGAGADAPQWFIALLQASGQRPSPVLGSQHESRESSDWIGPSLEFLYPGHTQTLVASRLPRSQNRTGFRRRPNLGFSRSYASVSNPQQATAKTSFAHKDASKRAQGPPHPESLDKHGSASAALQAFLRKDGSDFDKAWVMYIAAGWPSELNSALCAYMSKSSGDLQRKLAWLIFKRIPPKDLTELDFKNIIRSRVLSLPDRKPTRLSSISRLALSTPFSQEIVSLCLMHMVQSRQWDAIASSWETLLETPENKRPPLESLLCRIDRFHFPSYSLARHLLDLKTHMSTPHESRTDGAKDFARRIFQQFFESDDMVKLTPISTVLSLLRSCRPLGFVAHGHYFHAIKFYRKSEERSEFVKCILFYRQLREEFPDTSPHPQLIRSIIERLLKFRMTDSLPYFLDEEAHFNEHKRINIRSYNDAMVAFSKIGDVRRVQYFFGRFLADHGNPKSQRSVTPLLVVHARLGDVRETRRQFDRIPTEFGLPLNTTCWNILLLAHTTAKDLPGAISTFSEMRENHVPPNSFTFGTLMGIFAQRGDIEAIRQLLKEVQKSRVRITRPMLDTAVQAYCKNGQLGHAEELVASSWNLAVGGSPLRMWNFLLMRYAFRVSKFSFRRVLDRMDRLGLKPDAMTYAAIMLAYVYANQVDRARNTLRQMHERDLEATEHHFSILLLGYVKQRNRDMVHVVSREMQTRFGRVGMEASLLSLRMQIERDVENAKDLQTPVEDIVLENAERTLVESIARFDGNPSPVNSRLSTPLEGFAVQSFNDTHYQRLIDAYGIQGGADKALQTFNHYMQSRRTAGSSDGDGLESLPIDFIKAVMNAYFGTQNYEKVEECWNSIMASVSKTAGTCDLDKILSSQSPMSTLPAPAESPLPSMLSTPTTQADKPKILPAQRFILDFPLSIYLESLARRGMFERIHQVVAEVQTAGFALTGFNWSTYVRMLATSDNYPDSVEAFRLFEEKFIARFPGWSWFLKGYGVRPLNAPVTILHLEGRSGITKSRRMMGKLARKHWRKIEPDYMHPHYPTMVQLASTLQRLRQTSIMEGNKHLANLYKIAPRTVDTLAAMPYLSDKHQGTILRGKAAKSGMRPRQAHVFSSRTGALGPSGDMRERSFEGATEEPLILSKDQFPVPSADESNCTVLPRSKENKFLDSLASILPREDRIDLQTSFEEQHDVTTRWKLQVSHYREVIDRALRSNNIPRAEAYKRRLKKLQHPDIERQTPERQLFDKDNRKWKRDTPAHLLFKPDTGLHVKPGRSPARRDAVRKMYKGPWTTPREELSGDR</sequence>
<organism evidence="3 4">
    <name type="scientific">Penicillium solitum</name>
    <dbReference type="NCBI Taxonomy" id="60172"/>
    <lineage>
        <taxon>Eukaryota</taxon>
        <taxon>Fungi</taxon>
        <taxon>Dikarya</taxon>
        <taxon>Ascomycota</taxon>
        <taxon>Pezizomycotina</taxon>
        <taxon>Eurotiomycetes</taxon>
        <taxon>Eurotiomycetidae</taxon>
        <taxon>Eurotiales</taxon>
        <taxon>Aspergillaceae</taxon>
        <taxon>Penicillium</taxon>
    </lineage>
</organism>
<dbReference type="STRING" id="60172.A0A1V6RLQ6"/>
<evidence type="ECO:0000313" key="4">
    <source>
        <dbReference type="Proteomes" id="UP000191612"/>
    </source>
</evidence>
<feature type="region of interest" description="Disordered" evidence="2">
    <location>
        <begin position="1281"/>
        <end position="1319"/>
    </location>
</feature>